<keyword evidence="1" id="KW-1133">Transmembrane helix</keyword>
<keyword evidence="1" id="KW-0472">Membrane</keyword>
<keyword evidence="3" id="KW-0378">Hydrolase</keyword>
<feature type="domain" description="Serine aminopeptidase S33" evidence="2">
    <location>
        <begin position="73"/>
        <end position="182"/>
    </location>
</feature>
<dbReference type="EMBL" id="RQGF01000035">
    <property type="protein sequence ID" value="TGL58906.1"/>
    <property type="molecule type" value="Genomic_DNA"/>
</dbReference>
<comment type="caution">
    <text evidence="3">The sequence shown here is derived from an EMBL/GenBank/DDBJ whole genome shotgun (WGS) entry which is preliminary data.</text>
</comment>
<evidence type="ECO:0000256" key="1">
    <source>
        <dbReference type="SAM" id="Phobius"/>
    </source>
</evidence>
<dbReference type="PANTHER" id="PTHR43358">
    <property type="entry name" value="ALPHA/BETA-HYDROLASE"/>
    <property type="match status" value="1"/>
</dbReference>
<feature type="transmembrane region" description="Helical" evidence="1">
    <location>
        <begin position="12"/>
        <end position="35"/>
    </location>
</feature>
<keyword evidence="1" id="KW-0812">Transmembrane</keyword>
<gene>
    <name evidence="3" type="ORF">EHQ64_17850</name>
</gene>
<dbReference type="InterPro" id="IPR052920">
    <property type="entry name" value="DNA-binding_regulatory"/>
</dbReference>
<dbReference type="PANTHER" id="PTHR43358:SF4">
    <property type="entry name" value="ALPHA_BETA HYDROLASE FOLD-1 DOMAIN-CONTAINING PROTEIN"/>
    <property type="match status" value="1"/>
</dbReference>
<name>A0A4R9K1C0_9LEPT</name>
<proteinExistence type="predicted"/>
<keyword evidence="4" id="KW-1185">Reference proteome</keyword>
<evidence type="ECO:0000313" key="4">
    <source>
        <dbReference type="Proteomes" id="UP000297762"/>
    </source>
</evidence>
<reference evidence="3" key="1">
    <citation type="journal article" date="2019" name="PLoS Negl. Trop. Dis.">
        <title>Revisiting the worldwide diversity of Leptospira species in the environment.</title>
        <authorList>
            <person name="Vincent A.T."/>
            <person name="Schiettekatte O."/>
            <person name="Bourhy P."/>
            <person name="Veyrier F.J."/>
            <person name="Picardeau M."/>
        </authorList>
    </citation>
    <scope>NUCLEOTIDE SEQUENCE [LARGE SCALE GENOMIC DNA]</scope>
    <source>
        <strain evidence="3">201702455</strain>
    </source>
</reference>
<dbReference type="InterPro" id="IPR022742">
    <property type="entry name" value="Hydrolase_4"/>
</dbReference>
<evidence type="ECO:0000313" key="3">
    <source>
        <dbReference type="EMBL" id="TGL58906.1"/>
    </source>
</evidence>
<protein>
    <submittedName>
        <fullName evidence="3">Alpha/beta hydrolase</fullName>
    </submittedName>
</protein>
<sequence>MLFRFSNKRNLFFYTILTAIILSPIILHILTRIVLAPVRADLSEIQTSNRLEPIEIDSNGIKLKAWRLVSRSEKGIILLLHGIRANKSSMLPRAEFLANAGYSSILLDFQAHGESEGDLITLGIKESENVRDTIRFIKKNYPNKPIGILGTSLGGASALLADISENLDFLILEAVYSRIEDAIRNRLNNRLFKPLGLFTPIVLVWLQFELDLSKTGLRPIDHLQNLKCPVFIISGEEDPYTFTTETNEMYEISPNPKKLWLVKGVGHVDLYSYSKKEYENNILNFINIYIQKIRPGIKDNEYKTY</sequence>
<dbReference type="Gene3D" id="3.40.50.1820">
    <property type="entry name" value="alpha/beta hydrolase"/>
    <property type="match status" value="1"/>
</dbReference>
<dbReference type="AlphaFoldDB" id="A0A4R9K1C0"/>
<dbReference type="RefSeq" id="WP_135651152.1">
    <property type="nucleotide sequence ID" value="NZ_RQGF01000035.1"/>
</dbReference>
<dbReference type="GO" id="GO:0016787">
    <property type="term" value="F:hydrolase activity"/>
    <property type="evidence" value="ECO:0007669"/>
    <property type="project" value="UniProtKB-KW"/>
</dbReference>
<dbReference type="InterPro" id="IPR029058">
    <property type="entry name" value="AB_hydrolase_fold"/>
</dbReference>
<accession>A0A4R9K1C0</accession>
<dbReference type="SUPFAM" id="SSF53474">
    <property type="entry name" value="alpha/beta-Hydrolases"/>
    <property type="match status" value="1"/>
</dbReference>
<evidence type="ECO:0000259" key="2">
    <source>
        <dbReference type="Pfam" id="PF12146"/>
    </source>
</evidence>
<dbReference type="Pfam" id="PF12146">
    <property type="entry name" value="Hydrolase_4"/>
    <property type="match status" value="1"/>
</dbReference>
<organism evidence="3 4">
    <name type="scientific">Leptospira sarikeiensis</name>
    <dbReference type="NCBI Taxonomy" id="2484943"/>
    <lineage>
        <taxon>Bacteria</taxon>
        <taxon>Pseudomonadati</taxon>
        <taxon>Spirochaetota</taxon>
        <taxon>Spirochaetia</taxon>
        <taxon>Leptospirales</taxon>
        <taxon>Leptospiraceae</taxon>
        <taxon>Leptospira</taxon>
    </lineage>
</organism>
<dbReference type="OrthoDB" id="9776685at2"/>
<dbReference type="Proteomes" id="UP000297762">
    <property type="component" value="Unassembled WGS sequence"/>
</dbReference>